<dbReference type="PROSITE" id="PS00036">
    <property type="entry name" value="BZIP_BASIC"/>
    <property type="match status" value="1"/>
</dbReference>
<dbReference type="InterPro" id="IPR004827">
    <property type="entry name" value="bZIP"/>
</dbReference>
<feature type="compositionally biased region" description="Low complexity" evidence="1">
    <location>
        <begin position="120"/>
        <end position="135"/>
    </location>
</feature>
<dbReference type="GO" id="GO:0003700">
    <property type="term" value="F:DNA-binding transcription factor activity"/>
    <property type="evidence" value="ECO:0007669"/>
    <property type="project" value="InterPro"/>
</dbReference>
<feature type="region of interest" description="Disordered" evidence="1">
    <location>
        <begin position="103"/>
        <end position="202"/>
    </location>
</feature>
<dbReference type="PANTHER" id="PTHR39607">
    <property type="entry name" value="XANTHOCILLIN BIOSYNTHESIS CLUSTER TRANSCRIPTION FACTOR XANC-RELATED"/>
    <property type="match status" value="1"/>
</dbReference>
<accession>A0A8H7NGB5</accession>
<dbReference type="Proteomes" id="UP000616885">
    <property type="component" value="Unassembled WGS sequence"/>
</dbReference>
<feature type="compositionally biased region" description="Polar residues" evidence="1">
    <location>
        <begin position="108"/>
        <end position="119"/>
    </location>
</feature>
<feature type="compositionally biased region" description="Basic and acidic residues" evidence="1">
    <location>
        <begin position="176"/>
        <end position="192"/>
    </location>
</feature>
<evidence type="ECO:0000259" key="2">
    <source>
        <dbReference type="PROSITE" id="PS00036"/>
    </source>
</evidence>
<name>A0A8H7NGB5_BIOOC</name>
<dbReference type="InterPro" id="IPR052635">
    <property type="entry name" value="Sec_Metab_Biosynth_Reg"/>
</dbReference>
<feature type="domain" description="BZIP" evidence="2">
    <location>
        <begin position="161"/>
        <end position="176"/>
    </location>
</feature>
<protein>
    <recommendedName>
        <fullName evidence="2">BZIP domain-containing protein</fullName>
    </recommendedName>
</protein>
<dbReference type="AlphaFoldDB" id="A0A8H7NGB5"/>
<organism evidence="3 4">
    <name type="scientific">Bionectria ochroleuca</name>
    <name type="common">Gliocladium roseum</name>
    <dbReference type="NCBI Taxonomy" id="29856"/>
    <lineage>
        <taxon>Eukaryota</taxon>
        <taxon>Fungi</taxon>
        <taxon>Dikarya</taxon>
        <taxon>Ascomycota</taxon>
        <taxon>Pezizomycotina</taxon>
        <taxon>Sordariomycetes</taxon>
        <taxon>Hypocreomycetidae</taxon>
        <taxon>Hypocreales</taxon>
        <taxon>Bionectriaceae</taxon>
        <taxon>Clonostachys</taxon>
    </lineage>
</organism>
<dbReference type="EMBL" id="JADCTT010000003">
    <property type="protein sequence ID" value="KAF9755393.1"/>
    <property type="molecule type" value="Genomic_DNA"/>
</dbReference>
<evidence type="ECO:0000313" key="3">
    <source>
        <dbReference type="EMBL" id="KAF9755393.1"/>
    </source>
</evidence>
<evidence type="ECO:0000313" key="4">
    <source>
        <dbReference type="Proteomes" id="UP000616885"/>
    </source>
</evidence>
<evidence type="ECO:0000256" key="1">
    <source>
        <dbReference type="SAM" id="MobiDB-lite"/>
    </source>
</evidence>
<feature type="region of interest" description="Disordered" evidence="1">
    <location>
        <begin position="286"/>
        <end position="311"/>
    </location>
</feature>
<dbReference type="CDD" id="cd14688">
    <property type="entry name" value="bZIP_YAP"/>
    <property type="match status" value="1"/>
</dbReference>
<comment type="caution">
    <text evidence="3">The sequence shown here is derived from an EMBL/GenBank/DDBJ whole genome shotgun (WGS) entry which is preliminary data.</text>
</comment>
<gene>
    <name evidence="3" type="ORF">IM811_010834</name>
</gene>
<sequence length="311" mass="34676">MPRCPPPPDVAIGSSKSISSPYIPPSETTFTLLSVFPSSFLPKISPLNPCAATSSRLNSRLSALKTPVLHYTSTQHYIAAASPHFSHIEVSFTHIKRYKTKHHRKASKSFNNIHITATMSPRSTRHSSISSKASSPEATPKKSKSANKDADWADVADPEERRRIQNRIAQRKFREKARDNKEKAEREMRNQEHAGNSYRTPTADDFANDSELSGLPWGSVNMTHVLKKTHDSGGLRSSRREQTYTGDEAYRSRYYNMPYGQGFQQSPSYGSSSTEDAYLDDQTYVYSPAPTVRPSPADTPMTIPTDGHPSL</sequence>
<proteinExistence type="predicted"/>
<dbReference type="PANTHER" id="PTHR39607:SF2">
    <property type="entry name" value="BZIP DOMAIN-CONTAINING PROTEIN"/>
    <property type="match status" value="1"/>
</dbReference>
<reference evidence="3" key="1">
    <citation type="submission" date="2020-10" db="EMBL/GenBank/DDBJ databases">
        <title>High-Quality Genome Resource of Clonostachys rosea strain S41 by Oxford Nanopore Long-Read Sequencing.</title>
        <authorList>
            <person name="Wang H."/>
        </authorList>
    </citation>
    <scope>NUCLEOTIDE SEQUENCE</scope>
    <source>
        <strain evidence="3">S41</strain>
    </source>
</reference>